<proteinExistence type="predicted"/>
<dbReference type="Proteomes" id="UP000287651">
    <property type="component" value="Unassembled WGS sequence"/>
</dbReference>
<dbReference type="AlphaFoldDB" id="A0A426XXZ0"/>
<organism evidence="2 3">
    <name type="scientific">Ensete ventricosum</name>
    <name type="common">Abyssinian banana</name>
    <name type="synonym">Musa ensete</name>
    <dbReference type="NCBI Taxonomy" id="4639"/>
    <lineage>
        <taxon>Eukaryota</taxon>
        <taxon>Viridiplantae</taxon>
        <taxon>Streptophyta</taxon>
        <taxon>Embryophyta</taxon>
        <taxon>Tracheophyta</taxon>
        <taxon>Spermatophyta</taxon>
        <taxon>Magnoliopsida</taxon>
        <taxon>Liliopsida</taxon>
        <taxon>Zingiberales</taxon>
        <taxon>Musaceae</taxon>
        <taxon>Ensete</taxon>
    </lineage>
</organism>
<comment type="caution">
    <text evidence="2">The sequence shown here is derived from an EMBL/GenBank/DDBJ whole genome shotgun (WGS) entry which is preliminary data.</text>
</comment>
<evidence type="ECO:0000313" key="2">
    <source>
        <dbReference type="EMBL" id="RRT44332.1"/>
    </source>
</evidence>
<gene>
    <name evidence="2" type="ORF">B296_00046273</name>
</gene>
<dbReference type="EMBL" id="AMZH03016530">
    <property type="protein sequence ID" value="RRT44332.1"/>
    <property type="molecule type" value="Genomic_DNA"/>
</dbReference>
<accession>A0A426XXZ0</accession>
<sequence>MKTPPSSHTTRAQPEVDRASPHHPFPSTQVLGVIAGVLHLRHPERQRIRRRPVGASAALEQVLVVGSAGVEQLAVGPSLVSVGRDAVVPRHGADPDAISGRIEEVLRRVLCADGVRHDRYSDEAKQRR</sequence>
<feature type="compositionally biased region" description="Polar residues" evidence="1">
    <location>
        <begin position="1"/>
        <end position="12"/>
    </location>
</feature>
<feature type="region of interest" description="Disordered" evidence="1">
    <location>
        <begin position="1"/>
        <end position="25"/>
    </location>
</feature>
<evidence type="ECO:0000313" key="3">
    <source>
        <dbReference type="Proteomes" id="UP000287651"/>
    </source>
</evidence>
<evidence type="ECO:0000256" key="1">
    <source>
        <dbReference type="SAM" id="MobiDB-lite"/>
    </source>
</evidence>
<reference evidence="2 3" key="1">
    <citation type="journal article" date="2014" name="Agronomy (Basel)">
        <title>A Draft Genome Sequence for Ensete ventricosum, the Drought-Tolerant Tree Against Hunger.</title>
        <authorList>
            <person name="Harrison J."/>
            <person name="Moore K.A."/>
            <person name="Paszkiewicz K."/>
            <person name="Jones T."/>
            <person name="Grant M."/>
            <person name="Ambacheew D."/>
            <person name="Muzemil S."/>
            <person name="Studholme D.J."/>
        </authorList>
    </citation>
    <scope>NUCLEOTIDE SEQUENCE [LARGE SCALE GENOMIC DNA]</scope>
</reference>
<name>A0A426XXZ0_ENSVE</name>
<protein>
    <submittedName>
        <fullName evidence="2">Uncharacterized protein</fullName>
    </submittedName>
</protein>